<dbReference type="InterPro" id="IPR041975">
    <property type="entry name" value="KOW_Spt5_2"/>
</dbReference>
<keyword evidence="14" id="KW-1185">Reference proteome</keyword>
<feature type="domain" description="KOW" evidence="12">
    <location>
        <begin position="330"/>
        <end position="357"/>
    </location>
</feature>
<dbReference type="Pfam" id="PF11942">
    <property type="entry name" value="Spt5_N"/>
    <property type="match status" value="1"/>
</dbReference>
<evidence type="ECO:0000256" key="3">
    <source>
        <dbReference type="ARBA" id="ARBA00022491"/>
    </source>
</evidence>
<dbReference type="Pfam" id="PF23291">
    <property type="entry name" value="KOW4_SPT5"/>
    <property type="match status" value="1"/>
</dbReference>
<sequence>MVRHNGQYSKRMYSKHIGKVARMHRDEDSEDSEDEDEEEEEEIDEPAPVHQPVDEEDEEEEDDEDDDEGYQEQQPVQEEEEEVEDEEEEEEEEEDEEEEPRQQKRKASAFIDEEADEEDEEEEEENYNRAGKKSRSEGASLFVDDIAEDDEGEEEDEEEEVEDGFFEEREEANAAEVQNQHRQAMQAQQQFGESEEDLEEYIKSRYSQIDEKDGDFEGTEVEHQANLPTVKDPKLWLVQVRIGKEREAVVQLIQKQLNIQQSGKGELMAIKSALSMDHLKGWIYLEAEKEIHVRTACTGLRNFFTYKGFKLVPIGEMTEVMSIKPKHSASLRPESFVRIRNGVYKDDLAQVLDVFAAENKAEVKIIPRIDYQALKEKLDRQFDDAYDRARGPKARRPRPPARPFNKQEAKDAGLERYVHNKADRQGQYFDFLDTLKFLNGYLVKQVSISSCKVEETPSFDDLQRFQSGSTDDADEMDGQATSELAKLTKQVTMQRSEQQKFKKGDCVVVNDGDLKNLMGTVDSITAEGEVIVAPKLRDITELISFPANQLNKFFKRGDHVKVTAGRHEGDSGMVVHVEDLIATVFTDTTQEEIKVFTYDLVECLEESTGNTTFGQFELFDLVALDAATVGVIIKVDREACRVLTNNSLADRPDVRVCRLPDIKKKISLRRNTAQDKNMAPVTADDIVDVPDGPLKGKTATVHHVFKGLLFAKSREVMENGGFVCLKARNVVVHGSSKLVAGSGFGSSSAPYPPQSPAHNGGGRHNELRSPRTAPHRGPTPPEGGRGRFSGSDRGPKRDLGLIGQRLKIKGGPYKGYQGKVLDATDSTVRIELEAMFKTITVKMADLRVPNSAPGGDPYDSSRGTPGANSWQTPGSQRQLPPQTPSHFGAHMQTPLRDGSQTPMHDGGSRTPHRGDSAWNPSGTPQHVPGWQTDNSPAVGTPGGTPSAPVYGAVGTPGGGYDRGGAAGTPGAYTPYDTYTDTNNTPSDHNPGTPGSGYNSMYSSGQAQTPGGDMAYTPTDDPMSPSPSIGNEPMSPGASNYGGAAELQPFKGLVVDMSEGSEEAIVKEIDGDLCIVEDSSGVKTEVPLADLQVVAPVKWDHVKVVRGADCGLEAELIGMDGADGVLRMKDERKTIKILDLNTLGRIHKDYVGIA</sequence>
<feature type="region of interest" description="Disordered" evidence="11">
    <location>
        <begin position="847"/>
        <end position="1042"/>
    </location>
</feature>
<evidence type="ECO:0000256" key="10">
    <source>
        <dbReference type="PIRNR" id="PIRNR036945"/>
    </source>
</evidence>
<feature type="region of interest" description="Disordered" evidence="11">
    <location>
        <begin position="743"/>
        <end position="798"/>
    </location>
</feature>
<evidence type="ECO:0000313" key="13">
    <source>
        <dbReference type="EMBL" id="KAK3238567.1"/>
    </source>
</evidence>
<dbReference type="AlphaFoldDB" id="A0AAE0ESN2"/>
<dbReference type="InterPro" id="IPR041976">
    <property type="entry name" value="KOW_Spt5_3"/>
</dbReference>
<keyword evidence="8 10" id="KW-0804">Transcription</keyword>
<dbReference type="EMBL" id="LGRX02034175">
    <property type="protein sequence ID" value="KAK3238567.1"/>
    <property type="molecule type" value="Genomic_DNA"/>
</dbReference>
<dbReference type="CDD" id="cd06086">
    <property type="entry name" value="KOW_Spt5_6"/>
    <property type="match status" value="1"/>
</dbReference>
<keyword evidence="4" id="KW-0597">Phosphoprotein</keyword>
<dbReference type="GO" id="GO:0032784">
    <property type="term" value="P:regulation of DNA-templated transcription elongation"/>
    <property type="evidence" value="ECO:0007669"/>
    <property type="project" value="InterPro"/>
</dbReference>
<protein>
    <recommendedName>
        <fullName evidence="10">Transcription elongation factor SPT5</fullName>
    </recommendedName>
</protein>
<dbReference type="PANTHER" id="PTHR11125">
    <property type="entry name" value="SUPPRESSOR OF TY 5"/>
    <property type="match status" value="1"/>
</dbReference>
<evidence type="ECO:0000256" key="7">
    <source>
        <dbReference type="ARBA" id="ARBA00023159"/>
    </source>
</evidence>
<feature type="region of interest" description="Disordered" evidence="11">
    <location>
        <begin position="1"/>
        <end position="198"/>
    </location>
</feature>
<evidence type="ECO:0000313" key="14">
    <source>
        <dbReference type="Proteomes" id="UP001190700"/>
    </source>
</evidence>
<feature type="domain" description="KOW" evidence="12">
    <location>
        <begin position="500"/>
        <end position="527"/>
    </location>
</feature>
<evidence type="ECO:0000256" key="9">
    <source>
        <dbReference type="ARBA" id="ARBA00023242"/>
    </source>
</evidence>
<dbReference type="Pfam" id="PF00467">
    <property type="entry name" value="KOW"/>
    <property type="match status" value="1"/>
</dbReference>
<evidence type="ECO:0000256" key="11">
    <source>
        <dbReference type="SAM" id="MobiDB-lite"/>
    </source>
</evidence>
<dbReference type="Pfam" id="PF23037">
    <property type="entry name" value="KOWx_SPT5"/>
    <property type="match status" value="1"/>
</dbReference>
<dbReference type="InterPro" id="IPR057936">
    <property type="entry name" value="KOWx_Spt5"/>
</dbReference>
<dbReference type="CDD" id="cd06081">
    <property type="entry name" value="KOW_Spt5_1"/>
    <property type="match status" value="1"/>
</dbReference>
<dbReference type="Gene3D" id="3.30.70.940">
    <property type="entry name" value="NusG, N-terminal domain"/>
    <property type="match status" value="1"/>
</dbReference>
<feature type="compositionally biased region" description="Low complexity" evidence="11">
    <location>
        <begin position="174"/>
        <end position="190"/>
    </location>
</feature>
<feature type="compositionally biased region" description="Acidic residues" evidence="11">
    <location>
        <begin position="111"/>
        <end position="125"/>
    </location>
</feature>
<feature type="compositionally biased region" description="Polar residues" evidence="11">
    <location>
        <begin position="861"/>
        <end position="880"/>
    </location>
</feature>
<proteinExistence type="inferred from homology"/>
<dbReference type="Proteomes" id="UP001190700">
    <property type="component" value="Unassembled WGS sequence"/>
</dbReference>
<dbReference type="CDD" id="cd09888">
    <property type="entry name" value="NGN_Euk"/>
    <property type="match status" value="1"/>
</dbReference>
<dbReference type="Pfam" id="PF23284">
    <property type="entry name" value="KOW2_Spt5"/>
    <property type="match status" value="1"/>
</dbReference>
<dbReference type="InterPro" id="IPR039659">
    <property type="entry name" value="SPT5"/>
</dbReference>
<accession>A0AAE0ESN2</accession>
<dbReference type="GO" id="GO:0006368">
    <property type="term" value="P:transcription elongation by RNA polymerase II"/>
    <property type="evidence" value="ECO:0007669"/>
    <property type="project" value="TreeGrafter"/>
</dbReference>
<dbReference type="CDD" id="cd06083">
    <property type="entry name" value="KOW_Spt5_3"/>
    <property type="match status" value="1"/>
</dbReference>
<dbReference type="InterPro" id="IPR039385">
    <property type="entry name" value="NGN_Euk"/>
</dbReference>
<feature type="compositionally biased region" description="Acidic residues" evidence="11">
    <location>
        <begin position="28"/>
        <end position="45"/>
    </location>
</feature>
<feature type="compositionally biased region" description="Acidic residues" evidence="11">
    <location>
        <begin position="54"/>
        <end position="70"/>
    </location>
</feature>
<dbReference type="InterPro" id="IPR022581">
    <property type="entry name" value="Spt5_N"/>
</dbReference>
<keyword evidence="9 10" id="KW-0539">Nucleus</keyword>
<evidence type="ECO:0000256" key="1">
    <source>
        <dbReference type="ARBA" id="ARBA00004123"/>
    </source>
</evidence>
<dbReference type="InterPro" id="IPR041977">
    <property type="entry name" value="KOW_Spt5_4"/>
</dbReference>
<dbReference type="InterPro" id="IPR041978">
    <property type="entry name" value="KOW_Spt5_5"/>
</dbReference>
<evidence type="ECO:0000256" key="6">
    <source>
        <dbReference type="ARBA" id="ARBA00023015"/>
    </source>
</evidence>
<feature type="compositionally biased region" description="Acidic residues" evidence="11">
    <location>
        <begin position="145"/>
        <end position="170"/>
    </location>
</feature>
<feature type="compositionally biased region" description="Low complexity" evidence="11">
    <location>
        <begin position="968"/>
        <end position="985"/>
    </location>
</feature>
<dbReference type="InterPro" id="IPR036735">
    <property type="entry name" value="NGN_dom_sf"/>
</dbReference>
<name>A0AAE0ESN2_9CHLO</name>
<evidence type="ECO:0000256" key="8">
    <source>
        <dbReference type="ARBA" id="ARBA00023163"/>
    </source>
</evidence>
<dbReference type="PIRSF" id="PIRSF036945">
    <property type="entry name" value="Spt5"/>
    <property type="match status" value="1"/>
</dbReference>
<dbReference type="Pfam" id="PF03439">
    <property type="entry name" value="Spt5-NGN"/>
    <property type="match status" value="1"/>
</dbReference>
<dbReference type="InterPro" id="IPR008991">
    <property type="entry name" value="Translation_prot_SH3-like_sf"/>
</dbReference>
<dbReference type="PANTHER" id="PTHR11125:SF7">
    <property type="entry name" value="TRANSCRIPTION ELONGATION FACTOR SPT5"/>
    <property type="match status" value="1"/>
</dbReference>
<comment type="caution">
    <text evidence="13">The sequence shown here is derived from an EMBL/GenBank/DDBJ whole genome shotgun (WGS) entry which is preliminary data.</text>
</comment>
<dbReference type="SMART" id="SM00739">
    <property type="entry name" value="KOW"/>
    <property type="match status" value="7"/>
</dbReference>
<dbReference type="Pfam" id="PF23042">
    <property type="entry name" value="KOW1_SPT5"/>
    <property type="match status" value="1"/>
</dbReference>
<feature type="domain" description="KOW" evidence="12">
    <location>
        <begin position="1047"/>
        <end position="1071"/>
    </location>
</feature>
<feature type="compositionally biased region" description="Low complexity" evidence="11">
    <location>
        <begin position="1016"/>
        <end position="1027"/>
    </location>
</feature>
<evidence type="ECO:0000256" key="4">
    <source>
        <dbReference type="ARBA" id="ARBA00022553"/>
    </source>
</evidence>
<keyword evidence="3" id="KW-0678">Repressor</keyword>
<feature type="compositionally biased region" description="Basic residues" evidence="11">
    <location>
        <begin position="12"/>
        <end position="22"/>
    </location>
</feature>
<comment type="similarity">
    <text evidence="2 10">Belongs to the SPT5 family.</text>
</comment>
<dbReference type="Gene3D" id="2.30.30.30">
    <property type="match status" value="3"/>
</dbReference>
<keyword evidence="6" id="KW-0805">Transcription regulation</keyword>
<evidence type="ECO:0000256" key="5">
    <source>
        <dbReference type="ARBA" id="ARBA00022737"/>
    </source>
</evidence>
<evidence type="ECO:0000259" key="12">
    <source>
        <dbReference type="SMART" id="SM00739"/>
    </source>
</evidence>
<feature type="compositionally biased region" description="Acidic residues" evidence="11">
    <location>
        <begin position="77"/>
        <end position="99"/>
    </location>
</feature>
<dbReference type="InterPro" id="IPR017071">
    <property type="entry name" value="TF_Spt5_eukaryote"/>
</dbReference>
<dbReference type="GO" id="GO:0006357">
    <property type="term" value="P:regulation of transcription by RNA polymerase II"/>
    <property type="evidence" value="ECO:0007669"/>
    <property type="project" value="InterPro"/>
</dbReference>
<feature type="domain" description="KOW" evidence="12">
    <location>
        <begin position="553"/>
        <end position="580"/>
    </location>
</feature>
<dbReference type="InterPro" id="IPR041973">
    <property type="entry name" value="KOW_Spt5_1"/>
</dbReference>
<keyword evidence="5" id="KW-0677">Repeat</keyword>
<comment type="subcellular location">
    <subcellularLocation>
        <location evidence="1 10">Nucleus</location>
    </subcellularLocation>
</comment>
<dbReference type="CDD" id="cd06085">
    <property type="entry name" value="KOW_Spt5_5"/>
    <property type="match status" value="1"/>
</dbReference>
<dbReference type="Pfam" id="PF23287">
    <property type="entry name" value="KOW7_SPT5"/>
    <property type="match status" value="1"/>
</dbReference>
<feature type="domain" description="KOW" evidence="12">
    <location>
        <begin position="1094"/>
        <end position="1121"/>
    </location>
</feature>
<feature type="compositionally biased region" description="Polar residues" evidence="11">
    <location>
        <begin position="995"/>
        <end position="1008"/>
    </location>
</feature>
<keyword evidence="7" id="KW-0010">Activator</keyword>
<feature type="compositionally biased region" description="Gly residues" evidence="11">
    <location>
        <begin position="954"/>
        <end position="967"/>
    </location>
</feature>
<reference evidence="13 14" key="1">
    <citation type="journal article" date="2015" name="Genome Biol. Evol.">
        <title>Comparative Genomics of a Bacterivorous Green Alga Reveals Evolutionary Causalities and Consequences of Phago-Mixotrophic Mode of Nutrition.</title>
        <authorList>
            <person name="Burns J.A."/>
            <person name="Paasch A."/>
            <person name="Narechania A."/>
            <person name="Kim E."/>
        </authorList>
    </citation>
    <scope>NUCLEOTIDE SEQUENCE [LARGE SCALE GENOMIC DNA]</scope>
    <source>
        <strain evidence="13 14">PLY_AMNH</strain>
    </source>
</reference>
<dbReference type="InterPro" id="IPR005824">
    <property type="entry name" value="KOW"/>
</dbReference>
<feature type="region of interest" description="Disordered" evidence="11">
    <location>
        <begin position="387"/>
        <end position="413"/>
    </location>
</feature>
<evidence type="ECO:0000256" key="2">
    <source>
        <dbReference type="ARBA" id="ARBA00006956"/>
    </source>
</evidence>
<dbReference type="InterPro" id="IPR014722">
    <property type="entry name" value="Rib_uL2_dom2"/>
</dbReference>
<gene>
    <name evidence="13" type="ORF">CYMTET_51437</name>
</gene>
<feature type="domain" description="KOW" evidence="12">
    <location>
        <begin position="799"/>
        <end position="826"/>
    </location>
</feature>
<dbReference type="InterPro" id="IPR005100">
    <property type="entry name" value="NGN-domain"/>
</dbReference>
<dbReference type="InterPro" id="IPR057934">
    <property type="entry name" value="KOW_Spt5_7"/>
</dbReference>
<feature type="domain" description="KOW" evidence="12">
    <location>
        <begin position="680"/>
        <end position="707"/>
    </location>
</feature>
<dbReference type="GO" id="GO:0003729">
    <property type="term" value="F:mRNA binding"/>
    <property type="evidence" value="ECO:0007669"/>
    <property type="project" value="TreeGrafter"/>
</dbReference>
<dbReference type="CDD" id="cd06084">
    <property type="entry name" value="KOW_Spt5_4"/>
    <property type="match status" value="1"/>
</dbReference>
<dbReference type="GO" id="GO:0032044">
    <property type="term" value="C:DSIF complex"/>
    <property type="evidence" value="ECO:0007669"/>
    <property type="project" value="TreeGrafter"/>
</dbReference>
<organism evidence="13 14">
    <name type="scientific">Cymbomonas tetramitiformis</name>
    <dbReference type="NCBI Taxonomy" id="36881"/>
    <lineage>
        <taxon>Eukaryota</taxon>
        <taxon>Viridiplantae</taxon>
        <taxon>Chlorophyta</taxon>
        <taxon>Pyramimonadophyceae</taxon>
        <taxon>Pyramimonadales</taxon>
        <taxon>Pyramimonadaceae</taxon>
        <taxon>Cymbomonas</taxon>
    </lineage>
</organism>
<dbReference type="Pfam" id="PF23290">
    <property type="entry name" value="KOW5_SPT5"/>
    <property type="match status" value="1"/>
</dbReference>
<dbReference type="SUPFAM" id="SSF50104">
    <property type="entry name" value="Translation proteins SH3-like domain"/>
    <property type="match status" value="1"/>
</dbReference>